<dbReference type="InterPro" id="IPR025164">
    <property type="entry name" value="Toastrack_DUF4097"/>
</dbReference>
<feature type="domain" description="DUF4097" evidence="1">
    <location>
        <begin position="151"/>
        <end position="274"/>
    </location>
</feature>
<reference evidence="2" key="2">
    <citation type="submission" date="2025-05" db="UniProtKB">
        <authorList>
            <consortium name="EnsemblMetazoa"/>
        </authorList>
    </citation>
    <scope>IDENTIFICATION</scope>
    <source>
        <strain evidence="2">Foshan</strain>
    </source>
</reference>
<evidence type="ECO:0000313" key="3">
    <source>
        <dbReference type="Proteomes" id="UP000069940"/>
    </source>
</evidence>
<organism evidence="2 3">
    <name type="scientific">Aedes albopictus</name>
    <name type="common">Asian tiger mosquito</name>
    <name type="synonym">Stegomyia albopicta</name>
    <dbReference type="NCBI Taxonomy" id="7160"/>
    <lineage>
        <taxon>Eukaryota</taxon>
        <taxon>Metazoa</taxon>
        <taxon>Ecdysozoa</taxon>
        <taxon>Arthropoda</taxon>
        <taxon>Hexapoda</taxon>
        <taxon>Insecta</taxon>
        <taxon>Pterygota</taxon>
        <taxon>Neoptera</taxon>
        <taxon>Endopterygota</taxon>
        <taxon>Diptera</taxon>
        <taxon>Nematocera</taxon>
        <taxon>Culicoidea</taxon>
        <taxon>Culicidae</taxon>
        <taxon>Culicinae</taxon>
        <taxon>Aedini</taxon>
        <taxon>Aedes</taxon>
        <taxon>Stegomyia</taxon>
    </lineage>
</organism>
<dbReference type="Pfam" id="PF13349">
    <property type="entry name" value="DUF4097"/>
    <property type="match status" value="1"/>
</dbReference>
<dbReference type="PANTHER" id="PTHR34094">
    <property type="match status" value="1"/>
</dbReference>
<dbReference type="GeneID" id="109400204"/>
<dbReference type="Proteomes" id="UP000069940">
    <property type="component" value="Unassembled WGS sequence"/>
</dbReference>
<reference evidence="3" key="1">
    <citation type="journal article" date="2015" name="Proc. Natl. Acad. Sci. U.S.A.">
        <title>Genome sequence of the Asian Tiger mosquito, Aedes albopictus, reveals insights into its biology, genetics, and evolution.</title>
        <authorList>
            <person name="Chen X.G."/>
            <person name="Jiang X."/>
            <person name="Gu J."/>
            <person name="Xu M."/>
            <person name="Wu Y."/>
            <person name="Deng Y."/>
            <person name="Zhang C."/>
            <person name="Bonizzoni M."/>
            <person name="Dermauw W."/>
            <person name="Vontas J."/>
            <person name="Armbruster P."/>
            <person name="Huang X."/>
            <person name="Yang Y."/>
            <person name="Zhang H."/>
            <person name="He W."/>
            <person name="Peng H."/>
            <person name="Liu Y."/>
            <person name="Wu K."/>
            <person name="Chen J."/>
            <person name="Lirakis M."/>
            <person name="Topalis P."/>
            <person name="Van Leeuwen T."/>
            <person name="Hall A.B."/>
            <person name="Jiang X."/>
            <person name="Thorpe C."/>
            <person name="Mueller R.L."/>
            <person name="Sun C."/>
            <person name="Waterhouse R.M."/>
            <person name="Yan G."/>
            <person name="Tu Z.J."/>
            <person name="Fang X."/>
            <person name="James A.A."/>
        </authorList>
    </citation>
    <scope>NUCLEOTIDE SEQUENCE [LARGE SCALE GENOMIC DNA]</scope>
    <source>
        <strain evidence="3">Foshan</strain>
    </source>
</reference>
<evidence type="ECO:0000259" key="1">
    <source>
        <dbReference type="Pfam" id="PF13349"/>
    </source>
</evidence>
<dbReference type="Gene3D" id="2.160.20.120">
    <property type="match status" value="1"/>
</dbReference>
<proteinExistence type="predicted"/>
<sequence length="355" mass="38059">MFHPRFAIVLSNRFRSIYPNRSILTSALAHQHAKEILKIVDPYSKIKIRCNCALKIVPYDLLDCPDSNLLKASLNSANDHSLSVDIDGNEVSITDSNAPSSPVSCILEVPVKADLEVVNNGSTAVSDLYSDEIRIESGGNVETRNLRCTLVDLRSSGGNISCAGTTLAQIIKVVTTGTGNVTLDKLQGGEVEVETNAGDISVNSSYSNNSSFRTGEGNLLLKSIHKNCQVVSNGPGRFVMNGFYGTLNADVASREVSLQLSETVGDCTVNARSATAVDLAVSDTVLENTEVHIACEQLEVHPELAGDQHAELDKAGQVSFGKKGSENKLNVHVAGLVTVKKMSWTDSFGFAFKEE</sequence>
<dbReference type="PANTHER" id="PTHR34094:SF1">
    <property type="entry name" value="PROTEIN FAM185A"/>
    <property type="match status" value="1"/>
</dbReference>
<accession>A0ABM1Y6K7</accession>
<dbReference type="EnsemblMetazoa" id="AALFPA23_006239.R8081">
    <property type="protein sequence ID" value="AALFPA23_006239.P8081"/>
    <property type="gene ID" value="AALFPA23_006239"/>
</dbReference>
<evidence type="ECO:0000313" key="2">
    <source>
        <dbReference type="EnsemblMetazoa" id="AALFPA23_006239.P8081"/>
    </source>
</evidence>
<name>A0ABM1Y6K7_AEDAL</name>
<dbReference type="RefSeq" id="XP_019528229.3">
    <property type="nucleotide sequence ID" value="XM_019672684.3"/>
</dbReference>
<keyword evidence="3" id="KW-1185">Reference proteome</keyword>
<protein>
    <recommendedName>
        <fullName evidence="1">DUF4097 domain-containing protein</fullName>
    </recommendedName>
</protein>